<evidence type="ECO:0000313" key="17">
    <source>
        <dbReference type="EMBL" id="TQV72391.1"/>
    </source>
</evidence>
<feature type="transmembrane region" description="Helical" evidence="15">
    <location>
        <begin position="144"/>
        <end position="164"/>
    </location>
</feature>
<keyword evidence="4" id="KW-1003">Cell membrane</keyword>
<evidence type="ECO:0000256" key="13">
    <source>
        <dbReference type="ARBA" id="ARBA00023136"/>
    </source>
</evidence>
<evidence type="ECO:0000256" key="7">
    <source>
        <dbReference type="ARBA" id="ARBA00022692"/>
    </source>
</evidence>
<dbReference type="InterPro" id="IPR050398">
    <property type="entry name" value="HssS/ArlS-like"/>
</dbReference>
<keyword evidence="14" id="KW-0175">Coiled coil</keyword>
<dbReference type="Proteomes" id="UP000317839">
    <property type="component" value="Unassembled WGS sequence"/>
</dbReference>
<name>A0A545T578_9GAMM</name>
<keyword evidence="10" id="KW-0067">ATP-binding</keyword>
<keyword evidence="5" id="KW-0597">Phosphoprotein</keyword>
<dbReference type="InterPro" id="IPR005467">
    <property type="entry name" value="His_kinase_dom"/>
</dbReference>
<evidence type="ECO:0000256" key="8">
    <source>
        <dbReference type="ARBA" id="ARBA00022741"/>
    </source>
</evidence>
<keyword evidence="9 17" id="KW-0418">Kinase</keyword>
<keyword evidence="11 15" id="KW-1133">Transmembrane helix</keyword>
<dbReference type="InterPro" id="IPR003661">
    <property type="entry name" value="HisK_dim/P_dom"/>
</dbReference>
<dbReference type="AlphaFoldDB" id="A0A545T578"/>
<comment type="catalytic activity">
    <reaction evidence="1">
        <text>ATP + protein L-histidine = ADP + protein N-phospho-L-histidine.</text>
        <dbReference type="EC" id="2.7.13.3"/>
    </reaction>
</comment>
<keyword evidence="7 15" id="KW-0812">Transmembrane</keyword>
<evidence type="ECO:0000256" key="6">
    <source>
        <dbReference type="ARBA" id="ARBA00022679"/>
    </source>
</evidence>
<keyword evidence="12" id="KW-0902">Two-component regulatory system</keyword>
<sequence>MNNKIKQPLKKRVFVLFGGFTVCLSVFYLGVILMTAYIVEDDIMARLLMNERAYITEHYNNSGKLITTRTDNIRVYWQEDGDYQELPSEIKKIVQQYPSSDEIFTPNDKTHFHLLPIYLEENIRGLLVGNVTPFLVVTTMSKKMLILSLFLVIFCLGLSLLLAYRLSIFIVAPIERFSRELNQNTEREEQLPEAKIQFTASTLDNEIGYLSRSLENAINRVNESYLREYHFTRDLGHELRTPLTIIKNQITLIKMENNPITSNQNESINLLEAEIEKIKQTIDVLIALAREDSINTEAVSLRAMFEEVVITTLTVYPDFIVEMKIDEGTKVVTNKQLMLLMLTNLLENAARYSHNQTLSVEFKSGKLIFENPISKETKQKSLNTHTSLGQGLFIVARICEKQGWQLSNHFSEDYFKVCIKGLA</sequence>
<feature type="coiled-coil region" evidence="14">
    <location>
        <begin position="261"/>
        <end position="288"/>
    </location>
</feature>
<keyword evidence="8" id="KW-0547">Nucleotide-binding</keyword>
<dbReference type="Pfam" id="PF00512">
    <property type="entry name" value="HisKA"/>
    <property type="match status" value="1"/>
</dbReference>
<evidence type="ECO:0000256" key="1">
    <source>
        <dbReference type="ARBA" id="ARBA00000085"/>
    </source>
</evidence>
<protein>
    <recommendedName>
        <fullName evidence="3">histidine kinase</fullName>
        <ecNumber evidence="3">2.7.13.3</ecNumber>
    </recommendedName>
</protein>
<dbReference type="SUPFAM" id="SSF47384">
    <property type="entry name" value="Homodimeric domain of signal transducing histidine kinase"/>
    <property type="match status" value="1"/>
</dbReference>
<evidence type="ECO:0000259" key="16">
    <source>
        <dbReference type="PROSITE" id="PS50109"/>
    </source>
</evidence>
<evidence type="ECO:0000256" key="5">
    <source>
        <dbReference type="ARBA" id="ARBA00022553"/>
    </source>
</evidence>
<organism evidence="17 18">
    <name type="scientific">Aliikangiella marina</name>
    <dbReference type="NCBI Taxonomy" id="1712262"/>
    <lineage>
        <taxon>Bacteria</taxon>
        <taxon>Pseudomonadati</taxon>
        <taxon>Pseudomonadota</taxon>
        <taxon>Gammaproteobacteria</taxon>
        <taxon>Oceanospirillales</taxon>
        <taxon>Pleioneaceae</taxon>
        <taxon>Aliikangiella</taxon>
    </lineage>
</organism>
<keyword evidence="18" id="KW-1185">Reference proteome</keyword>
<dbReference type="EMBL" id="VIKR01000005">
    <property type="protein sequence ID" value="TQV72391.1"/>
    <property type="molecule type" value="Genomic_DNA"/>
</dbReference>
<dbReference type="Gene3D" id="1.10.287.130">
    <property type="match status" value="1"/>
</dbReference>
<evidence type="ECO:0000256" key="3">
    <source>
        <dbReference type="ARBA" id="ARBA00012438"/>
    </source>
</evidence>
<feature type="domain" description="Histidine kinase" evidence="16">
    <location>
        <begin position="234"/>
        <end position="407"/>
    </location>
</feature>
<evidence type="ECO:0000256" key="9">
    <source>
        <dbReference type="ARBA" id="ARBA00022777"/>
    </source>
</evidence>
<comment type="caution">
    <text evidence="17">The sequence shown here is derived from an EMBL/GenBank/DDBJ whole genome shotgun (WGS) entry which is preliminary data.</text>
</comment>
<dbReference type="SUPFAM" id="SSF55874">
    <property type="entry name" value="ATPase domain of HSP90 chaperone/DNA topoisomerase II/histidine kinase"/>
    <property type="match status" value="1"/>
</dbReference>
<dbReference type="SMART" id="SM00388">
    <property type="entry name" value="HisKA"/>
    <property type="match status" value="1"/>
</dbReference>
<feature type="transmembrane region" description="Helical" evidence="15">
    <location>
        <begin position="12"/>
        <end position="39"/>
    </location>
</feature>
<dbReference type="CDD" id="cd00082">
    <property type="entry name" value="HisKA"/>
    <property type="match status" value="1"/>
</dbReference>
<proteinExistence type="predicted"/>
<keyword evidence="6" id="KW-0808">Transferase</keyword>
<dbReference type="EC" id="2.7.13.3" evidence="3"/>
<evidence type="ECO:0000256" key="4">
    <source>
        <dbReference type="ARBA" id="ARBA00022475"/>
    </source>
</evidence>
<evidence type="ECO:0000256" key="2">
    <source>
        <dbReference type="ARBA" id="ARBA00004651"/>
    </source>
</evidence>
<evidence type="ECO:0000256" key="11">
    <source>
        <dbReference type="ARBA" id="ARBA00022989"/>
    </source>
</evidence>
<dbReference type="PROSITE" id="PS50109">
    <property type="entry name" value="HIS_KIN"/>
    <property type="match status" value="1"/>
</dbReference>
<dbReference type="GO" id="GO:0005524">
    <property type="term" value="F:ATP binding"/>
    <property type="evidence" value="ECO:0007669"/>
    <property type="project" value="UniProtKB-KW"/>
</dbReference>
<dbReference type="PANTHER" id="PTHR45528">
    <property type="entry name" value="SENSOR HISTIDINE KINASE CPXA"/>
    <property type="match status" value="1"/>
</dbReference>
<dbReference type="GO" id="GO:0005886">
    <property type="term" value="C:plasma membrane"/>
    <property type="evidence" value="ECO:0007669"/>
    <property type="project" value="UniProtKB-SubCell"/>
</dbReference>
<dbReference type="GO" id="GO:0000155">
    <property type="term" value="F:phosphorelay sensor kinase activity"/>
    <property type="evidence" value="ECO:0007669"/>
    <property type="project" value="InterPro"/>
</dbReference>
<evidence type="ECO:0000256" key="15">
    <source>
        <dbReference type="SAM" id="Phobius"/>
    </source>
</evidence>
<evidence type="ECO:0000313" key="18">
    <source>
        <dbReference type="Proteomes" id="UP000317839"/>
    </source>
</evidence>
<dbReference type="InterPro" id="IPR036097">
    <property type="entry name" value="HisK_dim/P_sf"/>
</dbReference>
<dbReference type="PANTHER" id="PTHR45528:SF1">
    <property type="entry name" value="SENSOR HISTIDINE KINASE CPXA"/>
    <property type="match status" value="1"/>
</dbReference>
<keyword evidence="13 15" id="KW-0472">Membrane</keyword>
<evidence type="ECO:0000256" key="14">
    <source>
        <dbReference type="SAM" id="Coils"/>
    </source>
</evidence>
<evidence type="ECO:0000256" key="10">
    <source>
        <dbReference type="ARBA" id="ARBA00022840"/>
    </source>
</evidence>
<comment type="subcellular location">
    <subcellularLocation>
        <location evidence="2">Cell membrane</location>
        <topology evidence="2">Multi-pass membrane protein</topology>
    </subcellularLocation>
</comment>
<evidence type="ECO:0000256" key="12">
    <source>
        <dbReference type="ARBA" id="ARBA00023012"/>
    </source>
</evidence>
<accession>A0A545T578</accession>
<dbReference type="RefSeq" id="WP_142943721.1">
    <property type="nucleotide sequence ID" value="NZ_VIKR01000005.1"/>
</dbReference>
<gene>
    <name evidence="17" type="ORF">FLL45_19470</name>
</gene>
<dbReference type="InterPro" id="IPR036890">
    <property type="entry name" value="HATPase_C_sf"/>
</dbReference>
<dbReference type="OrthoDB" id="9121563at2"/>
<reference evidence="17 18" key="1">
    <citation type="submission" date="2019-06" db="EMBL/GenBank/DDBJ databases">
        <title>Draft genome of Aliikangiella marina GYP-15.</title>
        <authorList>
            <person name="Wang G."/>
        </authorList>
    </citation>
    <scope>NUCLEOTIDE SEQUENCE [LARGE SCALE GENOMIC DNA]</scope>
    <source>
        <strain evidence="17 18">GYP-15</strain>
    </source>
</reference>